<keyword evidence="1" id="KW-0378">Hydrolase</keyword>
<dbReference type="GO" id="GO:0006508">
    <property type="term" value="P:proteolysis"/>
    <property type="evidence" value="ECO:0007669"/>
    <property type="project" value="UniProtKB-KW"/>
</dbReference>
<dbReference type="Proteomes" id="UP000198211">
    <property type="component" value="Unassembled WGS sequence"/>
</dbReference>
<name>A0A225VC77_9STRA</name>
<organism evidence="1 2">
    <name type="scientific">Phytophthora megakarya</name>
    <dbReference type="NCBI Taxonomy" id="4795"/>
    <lineage>
        <taxon>Eukaryota</taxon>
        <taxon>Sar</taxon>
        <taxon>Stramenopiles</taxon>
        <taxon>Oomycota</taxon>
        <taxon>Peronosporomycetes</taxon>
        <taxon>Peronosporales</taxon>
        <taxon>Peronosporaceae</taxon>
        <taxon>Phytophthora</taxon>
    </lineage>
</organism>
<dbReference type="OrthoDB" id="123000at2759"/>
<accession>A0A225VC77</accession>
<evidence type="ECO:0000313" key="1">
    <source>
        <dbReference type="EMBL" id="OWZ02942.1"/>
    </source>
</evidence>
<comment type="caution">
    <text evidence="1">The sequence shown here is derived from an EMBL/GenBank/DDBJ whole genome shotgun (WGS) entry which is preliminary data.</text>
</comment>
<protein>
    <submittedName>
        <fullName evidence="1">Serine protease</fullName>
    </submittedName>
</protein>
<evidence type="ECO:0000313" key="2">
    <source>
        <dbReference type="Proteomes" id="UP000198211"/>
    </source>
</evidence>
<keyword evidence="1" id="KW-0645">Protease</keyword>
<proteinExistence type="predicted"/>
<gene>
    <name evidence="1" type="ORF">PHMEG_00025410</name>
</gene>
<reference evidence="2" key="1">
    <citation type="submission" date="2017-03" db="EMBL/GenBank/DDBJ databases">
        <title>Phytopthora megakarya and P. palmivora, two closely related causual agents of cacao black pod achieved similar genome size and gene model numbers by different mechanisms.</title>
        <authorList>
            <person name="Ali S."/>
            <person name="Shao J."/>
            <person name="Larry D.J."/>
            <person name="Kronmiller B."/>
            <person name="Shen D."/>
            <person name="Strem M.D."/>
            <person name="Melnick R.L."/>
            <person name="Guiltinan M.J."/>
            <person name="Tyler B.M."/>
            <person name="Meinhardt L.W."/>
            <person name="Bailey B.A."/>
        </authorList>
    </citation>
    <scope>NUCLEOTIDE SEQUENCE [LARGE SCALE GENOMIC DNA]</scope>
    <source>
        <strain evidence="2">zdho120</strain>
    </source>
</reference>
<dbReference type="EMBL" id="NBNE01005839">
    <property type="protein sequence ID" value="OWZ02942.1"/>
    <property type="molecule type" value="Genomic_DNA"/>
</dbReference>
<sequence length="178" mass="19452">MGGVTVLHGAIMLSWNAQNTEVLVDIFMKRLPATTKDLENASNSPGLPSTNLKYIVVLLHSQLEGEVNLYTRDHRGRSTRFDYVAAQLTTYPITTDIKLPDVPACAKALQQQYGDLASFSTTSAPTDVVTFISKYTNGECTIVYSGSYGTTLTERVMHLAPPEVIGHGIATLFPHHLL</sequence>
<keyword evidence="2" id="KW-1185">Reference proteome</keyword>
<dbReference type="GO" id="GO:0008233">
    <property type="term" value="F:peptidase activity"/>
    <property type="evidence" value="ECO:0007669"/>
    <property type="project" value="UniProtKB-KW"/>
</dbReference>
<dbReference type="AlphaFoldDB" id="A0A225VC77"/>